<gene>
    <name evidence="2" type="ORF">SIL87_16230</name>
</gene>
<feature type="signal peptide" evidence="1">
    <location>
        <begin position="1"/>
        <end position="29"/>
    </location>
</feature>
<reference evidence="2 3" key="1">
    <citation type="submission" date="2023-11" db="EMBL/GenBank/DDBJ databases">
        <title>MicrobeMod: A computational toolkit for identifying prokaryotic methylation and restriction-modification with nanopore sequencing.</title>
        <authorList>
            <person name="Crits-Christoph A."/>
            <person name="Kang S.C."/>
            <person name="Lee H."/>
            <person name="Ostrov N."/>
        </authorList>
    </citation>
    <scope>NUCLEOTIDE SEQUENCE [LARGE SCALE GENOMIC DNA]</scope>
    <source>
        <strain evidence="2 3">DSMZ 700</strain>
    </source>
</reference>
<dbReference type="Proteomes" id="UP001279553">
    <property type="component" value="Unassembled WGS sequence"/>
</dbReference>
<organism evidence="2 3">
    <name type="scientific">Acidiphilium acidophilum</name>
    <name type="common">Thiobacillus acidophilus</name>
    <dbReference type="NCBI Taxonomy" id="76588"/>
    <lineage>
        <taxon>Bacteria</taxon>
        <taxon>Pseudomonadati</taxon>
        <taxon>Pseudomonadota</taxon>
        <taxon>Alphaproteobacteria</taxon>
        <taxon>Acetobacterales</taxon>
        <taxon>Acidocellaceae</taxon>
        <taxon>Acidiphilium</taxon>
    </lineage>
</organism>
<feature type="chain" id="PRO_5043477244" evidence="1">
    <location>
        <begin position="30"/>
        <end position="348"/>
    </location>
</feature>
<dbReference type="AlphaFoldDB" id="A0AAW9DTH3"/>
<evidence type="ECO:0000313" key="2">
    <source>
        <dbReference type="EMBL" id="MDX5932305.1"/>
    </source>
</evidence>
<sequence>MSQTQRLNRRMIGAALIAAATGYSGTAHAIPAFAAQTGMHCSACHIGFPQLTPYGRMFKLQGYITGGTFPTWKNFALMSQTGFTQLHDKIAGGLRPGYKSNDAWVAAQQSSLYYGGAIDAALGIGAFIQVTYDNVSKSWHWDNTDIRLARSAHLFNRSLIYGFTFNNAPTVTDLWNSTPDWGYPFIHSYLAPAPAATPQVDQLAQEVYGVIVHSSAEAELLRPLLPDTHIETVAWAVPLRPTKIPFAERTGYGFVGGFRHPPNVDAVKYFVETIMPALPQPESQRFTIIGSNMPPEIAQLHSAGIDVRGHVPILADALNHLRCTIAPLRYGAGVKGKVLDPSPTASPA</sequence>
<dbReference type="Pfam" id="PF13692">
    <property type="entry name" value="Glyco_trans_1_4"/>
    <property type="match status" value="1"/>
</dbReference>
<accession>A0AAW9DTH3</accession>
<proteinExistence type="predicted"/>
<keyword evidence="3" id="KW-1185">Reference proteome</keyword>
<name>A0AAW9DTH3_ACIAO</name>
<evidence type="ECO:0000256" key="1">
    <source>
        <dbReference type="SAM" id="SignalP"/>
    </source>
</evidence>
<comment type="caution">
    <text evidence="2">The sequence shown here is derived from an EMBL/GenBank/DDBJ whole genome shotgun (WGS) entry which is preliminary data.</text>
</comment>
<dbReference type="RefSeq" id="WP_319615150.1">
    <property type="nucleotide sequence ID" value="NZ_JAWXYB010000018.1"/>
</dbReference>
<dbReference type="EMBL" id="JAWXYB010000018">
    <property type="protein sequence ID" value="MDX5932305.1"/>
    <property type="molecule type" value="Genomic_DNA"/>
</dbReference>
<keyword evidence="1" id="KW-0732">Signal</keyword>
<protein>
    <submittedName>
        <fullName evidence="2">Glycosyltransferase family 4 protein</fullName>
    </submittedName>
</protein>
<evidence type="ECO:0000313" key="3">
    <source>
        <dbReference type="Proteomes" id="UP001279553"/>
    </source>
</evidence>